<dbReference type="OrthoDB" id="10566438at2759"/>
<comment type="caution">
    <text evidence="3">The sequence shown here is derived from an EMBL/GenBank/DDBJ whole genome shotgun (WGS) entry which is preliminary data.</text>
</comment>
<keyword evidence="2" id="KW-0732">Signal</keyword>
<evidence type="ECO:0000313" key="3">
    <source>
        <dbReference type="EMBL" id="CAG2208899.1"/>
    </source>
</evidence>
<reference evidence="3" key="1">
    <citation type="submission" date="2021-03" db="EMBL/GenBank/DDBJ databases">
        <authorList>
            <person name="Bekaert M."/>
        </authorList>
    </citation>
    <scope>NUCLEOTIDE SEQUENCE</scope>
</reference>
<proteinExistence type="predicted"/>
<evidence type="ECO:0000256" key="2">
    <source>
        <dbReference type="SAM" id="SignalP"/>
    </source>
</evidence>
<organism evidence="3 4">
    <name type="scientific">Mytilus edulis</name>
    <name type="common">Blue mussel</name>
    <dbReference type="NCBI Taxonomy" id="6550"/>
    <lineage>
        <taxon>Eukaryota</taxon>
        <taxon>Metazoa</taxon>
        <taxon>Spiralia</taxon>
        <taxon>Lophotrochozoa</taxon>
        <taxon>Mollusca</taxon>
        <taxon>Bivalvia</taxon>
        <taxon>Autobranchia</taxon>
        <taxon>Pteriomorphia</taxon>
        <taxon>Mytilida</taxon>
        <taxon>Mytiloidea</taxon>
        <taxon>Mytilidae</taxon>
        <taxon>Mytilinae</taxon>
        <taxon>Mytilus</taxon>
    </lineage>
</organism>
<keyword evidence="1" id="KW-0175">Coiled coil</keyword>
<dbReference type="AlphaFoldDB" id="A0A8S3RRB9"/>
<evidence type="ECO:0000256" key="1">
    <source>
        <dbReference type="SAM" id="Coils"/>
    </source>
</evidence>
<keyword evidence="4" id="KW-1185">Reference proteome</keyword>
<gene>
    <name evidence="3" type="ORF">MEDL_23060</name>
</gene>
<feature type="coiled-coil region" evidence="1">
    <location>
        <begin position="83"/>
        <end position="121"/>
    </location>
</feature>
<feature type="signal peptide" evidence="2">
    <location>
        <begin position="1"/>
        <end position="20"/>
    </location>
</feature>
<feature type="chain" id="PRO_5035779440" evidence="2">
    <location>
        <begin position="21"/>
        <end position="220"/>
    </location>
</feature>
<name>A0A8S3RRB9_MYTED</name>
<accession>A0A8S3RRB9</accession>
<dbReference type="EMBL" id="CAJPWZ010001125">
    <property type="protein sequence ID" value="CAG2208899.1"/>
    <property type="molecule type" value="Genomic_DNA"/>
</dbReference>
<protein>
    <submittedName>
        <fullName evidence="3">Uncharacterized protein</fullName>
    </submittedName>
</protein>
<dbReference type="Proteomes" id="UP000683360">
    <property type="component" value="Unassembled WGS sequence"/>
</dbReference>
<sequence length="220" mass="26125">MIKLFVNCFLLLCNSLLSTSKEITEQKSLSIVLYGMKHQLEEIKEYQTKQDIRIHDLEQDKLNRNLEYDMLIRKLEKNNAIREQEQNNRIHELESDNRILKQEQNNRIRKFECDNRILKQKQNNRILKLEHDIRIQNIHIEALNSKYIHSENVKPIVKVNDAMTLYKQNMTTLETTEDNLKLTAKEAIPVNVTKHLNDRRCGKDGIAGRCHRKRLLLSIN</sequence>
<evidence type="ECO:0000313" key="4">
    <source>
        <dbReference type="Proteomes" id="UP000683360"/>
    </source>
</evidence>